<dbReference type="PANTHER" id="PTHR30154:SF34">
    <property type="entry name" value="TRANSCRIPTIONAL REGULATOR AZLB"/>
    <property type="match status" value="1"/>
</dbReference>
<keyword evidence="6" id="KW-1185">Reference proteome</keyword>
<name>A0A261VQU6_9BORD</name>
<dbReference type="CDD" id="cd00090">
    <property type="entry name" value="HTH_ARSR"/>
    <property type="match status" value="1"/>
</dbReference>
<organism evidence="5 6">
    <name type="scientific">Bordetella genomosp. 2</name>
    <dbReference type="NCBI Taxonomy" id="1983456"/>
    <lineage>
        <taxon>Bacteria</taxon>
        <taxon>Pseudomonadati</taxon>
        <taxon>Pseudomonadota</taxon>
        <taxon>Betaproteobacteria</taxon>
        <taxon>Burkholderiales</taxon>
        <taxon>Alcaligenaceae</taxon>
        <taxon>Bordetella</taxon>
    </lineage>
</organism>
<evidence type="ECO:0000313" key="5">
    <source>
        <dbReference type="EMBL" id="OZI76217.1"/>
    </source>
</evidence>
<dbReference type="InterPro" id="IPR036388">
    <property type="entry name" value="WH-like_DNA-bd_sf"/>
</dbReference>
<keyword evidence="2" id="KW-0238">DNA-binding</keyword>
<dbReference type="Proteomes" id="UP000215633">
    <property type="component" value="Unassembled WGS sequence"/>
</dbReference>
<evidence type="ECO:0000256" key="2">
    <source>
        <dbReference type="ARBA" id="ARBA00023125"/>
    </source>
</evidence>
<keyword evidence="1" id="KW-0805">Transcription regulation</keyword>
<dbReference type="InterPro" id="IPR011008">
    <property type="entry name" value="Dimeric_a/b-barrel"/>
</dbReference>
<dbReference type="GO" id="GO:0005829">
    <property type="term" value="C:cytosol"/>
    <property type="evidence" value="ECO:0007669"/>
    <property type="project" value="TreeGrafter"/>
</dbReference>
<dbReference type="PROSITE" id="PS00519">
    <property type="entry name" value="HTH_ASNC_1"/>
    <property type="match status" value="1"/>
</dbReference>
<dbReference type="InterPro" id="IPR019887">
    <property type="entry name" value="Tscrpt_reg_AsnC/Lrp_C"/>
</dbReference>
<proteinExistence type="predicted"/>
<keyword evidence="3" id="KW-0804">Transcription</keyword>
<dbReference type="Gene3D" id="1.10.10.10">
    <property type="entry name" value="Winged helix-like DNA-binding domain superfamily/Winged helix DNA-binding domain"/>
    <property type="match status" value="1"/>
</dbReference>
<feature type="domain" description="HTH asnC-type" evidence="4">
    <location>
        <begin position="3"/>
        <end position="66"/>
    </location>
</feature>
<dbReference type="InterPro" id="IPR011991">
    <property type="entry name" value="ArsR-like_HTH"/>
</dbReference>
<dbReference type="Gene3D" id="3.30.70.920">
    <property type="match status" value="1"/>
</dbReference>
<reference evidence="6" key="1">
    <citation type="submission" date="2017-05" db="EMBL/GenBank/DDBJ databases">
        <title>Complete and WGS of Bordetella genogroups.</title>
        <authorList>
            <person name="Spilker T."/>
            <person name="Lipuma J."/>
        </authorList>
    </citation>
    <scope>NUCLEOTIDE SEQUENCE [LARGE SCALE GENOMIC DNA]</scope>
    <source>
        <strain evidence="6">AU8256</strain>
    </source>
</reference>
<dbReference type="PANTHER" id="PTHR30154">
    <property type="entry name" value="LEUCINE-RESPONSIVE REGULATORY PROTEIN"/>
    <property type="match status" value="1"/>
</dbReference>
<evidence type="ECO:0000256" key="1">
    <source>
        <dbReference type="ARBA" id="ARBA00023015"/>
    </source>
</evidence>
<dbReference type="InterPro" id="IPR019885">
    <property type="entry name" value="Tscrpt_reg_HTH_AsnC-type_CS"/>
</dbReference>
<dbReference type="EMBL" id="NEVT01000006">
    <property type="protein sequence ID" value="OZI76217.1"/>
    <property type="molecule type" value="Genomic_DNA"/>
</dbReference>
<dbReference type="AlphaFoldDB" id="A0A261VQU6"/>
<comment type="caution">
    <text evidence="5">The sequence shown here is derived from an EMBL/GenBank/DDBJ whole genome shotgun (WGS) entry which is preliminary data.</text>
</comment>
<dbReference type="GO" id="GO:0043565">
    <property type="term" value="F:sequence-specific DNA binding"/>
    <property type="evidence" value="ECO:0007669"/>
    <property type="project" value="InterPro"/>
</dbReference>
<gene>
    <name evidence="5" type="ORF">CAL24_13715</name>
</gene>
<dbReference type="Pfam" id="PF01037">
    <property type="entry name" value="AsnC_trans_reg"/>
    <property type="match status" value="1"/>
</dbReference>
<protein>
    <submittedName>
        <fullName evidence="5">AsnC family transcriptional regulator</fullName>
    </submittedName>
</protein>
<evidence type="ECO:0000313" key="6">
    <source>
        <dbReference type="Proteomes" id="UP000215633"/>
    </source>
</evidence>
<evidence type="ECO:0000256" key="3">
    <source>
        <dbReference type="ARBA" id="ARBA00023163"/>
    </source>
</evidence>
<dbReference type="PRINTS" id="PR00033">
    <property type="entry name" value="HTHASNC"/>
</dbReference>
<accession>A0A261VQU6</accession>
<dbReference type="GO" id="GO:0006355">
    <property type="term" value="P:regulation of DNA-templated transcription"/>
    <property type="evidence" value="ECO:0007669"/>
    <property type="project" value="UniProtKB-ARBA"/>
</dbReference>
<dbReference type="Pfam" id="PF13412">
    <property type="entry name" value="HTH_24"/>
    <property type="match status" value="1"/>
</dbReference>
<dbReference type="SMART" id="SM00344">
    <property type="entry name" value="HTH_ASNC"/>
    <property type="match status" value="1"/>
</dbReference>
<dbReference type="InterPro" id="IPR019888">
    <property type="entry name" value="Tscrpt_reg_AsnC-like"/>
</dbReference>
<dbReference type="SUPFAM" id="SSF54909">
    <property type="entry name" value="Dimeric alpha+beta barrel"/>
    <property type="match status" value="1"/>
</dbReference>
<dbReference type="InterPro" id="IPR000485">
    <property type="entry name" value="AsnC-type_HTH_dom"/>
</dbReference>
<dbReference type="InterPro" id="IPR036390">
    <property type="entry name" value="WH_DNA-bd_sf"/>
</dbReference>
<dbReference type="SUPFAM" id="SSF46785">
    <property type="entry name" value="Winged helix' DNA-binding domain"/>
    <property type="match status" value="1"/>
</dbReference>
<sequence>MELDTFDHRILALLQRDADLSNAALADRIGLSPSACLRRVARLKQHGVIRRIVAVVDPAQVAHGLSAIVTVEFVRHGAAHRQEFMARVRAEASITQCYLVTGDISCVLIAHLRDMDAYLALAERLFEQDANVAAFYTHIVMQTIKHEPGVRL</sequence>
<evidence type="ECO:0000259" key="4">
    <source>
        <dbReference type="PROSITE" id="PS50956"/>
    </source>
</evidence>
<dbReference type="GO" id="GO:0043200">
    <property type="term" value="P:response to amino acid"/>
    <property type="evidence" value="ECO:0007669"/>
    <property type="project" value="TreeGrafter"/>
</dbReference>
<dbReference type="RefSeq" id="WP_028355669.1">
    <property type="nucleotide sequence ID" value="NZ_NEVT01000006.1"/>
</dbReference>
<dbReference type="PROSITE" id="PS50956">
    <property type="entry name" value="HTH_ASNC_2"/>
    <property type="match status" value="1"/>
</dbReference>